<keyword evidence="1" id="KW-0732">Signal</keyword>
<comment type="caution">
    <text evidence="2">The sequence shown here is derived from an EMBL/GenBank/DDBJ whole genome shotgun (WGS) entry which is preliminary data.</text>
</comment>
<evidence type="ECO:0000313" key="3">
    <source>
        <dbReference type="Proteomes" id="UP000257109"/>
    </source>
</evidence>
<accession>A0A371HF34</accession>
<feature type="signal peptide" evidence="1">
    <location>
        <begin position="1"/>
        <end position="26"/>
    </location>
</feature>
<gene>
    <name evidence="2" type="primary">EPF2</name>
    <name evidence="2" type="ORF">CR513_15291</name>
</gene>
<dbReference type="AlphaFoldDB" id="A0A371HF34"/>
<organism evidence="2 3">
    <name type="scientific">Mucuna pruriens</name>
    <name type="common">Velvet bean</name>
    <name type="synonym">Dolichos pruriens</name>
    <dbReference type="NCBI Taxonomy" id="157652"/>
    <lineage>
        <taxon>Eukaryota</taxon>
        <taxon>Viridiplantae</taxon>
        <taxon>Streptophyta</taxon>
        <taxon>Embryophyta</taxon>
        <taxon>Tracheophyta</taxon>
        <taxon>Spermatophyta</taxon>
        <taxon>Magnoliopsida</taxon>
        <taxon>eudicotyledons</taxon>
        <taxon>Gunneridae</taxon>
        <taxon>Pentapetalae</taxon>
        <taxon>rosids</taxon>
        <taxon>fabids</taxon>
        <taxon>Fabales</taxon>
        <taxon>Fabaceae</taxon>
        <taxon>Papilionoideae</taxon>
        <taxon>50 kb inversion clade</taxon>
        <taxon>NPAAA clade</taxon>
        <taxon>indigoferoid/millettioid clade</taxon>
        <taxon>Phaseoleae</taxon>
        <taxon>Mucuna</taxon>
    </lineage>
</organism>
<proteinExistence type="predicted"/>
<reference evidence="2" key="1">
    <citation type="submission" date="2018-05" db="EMBL/GenBank/DDBJ databases">
        <title>Draft genome of Mucuna pruriens seed.</title>
        <authorList>
            <person name="Nnadi N.E."/>
            <person name="Vos R."/>
            <person name="Hasami M.H."/>
            <person name="Devisetty U.K."/>
            <person name="Aguiy J.C."/>
        </authorList>
    </citation>
    <scope>NUCLEOTIDE SEQUENCE [LARGE SCALE GENOMIC DNA]</scope>
    <source>
        <strain evidence="2">JCA_2017</strain>
    </source>
</reference>
<protein>
    <submittedName>
        <fullName evidence="2">Protein EPIDERMAL PATTERNING FACTOR 2</fullName>
    </submittedName>
</protein>
<name>A0A371HF34_MUCPR</name>
<dbReference type="Pfam" id="PF17181">
    <property type="entry name" value="EPF"/>
    <property type="match status" value="1"/>
</dbReference>
<dbReference type="EMBL" id="QJKJ01002779">
    <property type="protein sequence ID" value="RDY01385.1"/>
    <property type="molecule type" value="Genomic_DNA"/>
</dbReference>
<evidence type="ECO:0000256" key="1">
    <source>
        <dbReference type="SAM" id="SignalP"/>
    </source>
</evidence>
<keyword evidence="3" id="KW-1185">Reference proteome</keyword>
<feature type="non-terminal residue" evidence="2">
    <location>
        <position position="1"/>
    </location>
</feature>
<dbReference type="STRING" id="157652.A0A371HF34"/>
<evidence type="ECO:0000313" key="2">
    <source>
        <dbReference type="EMBL" id="RDY01385.1"/>
    </source>
</evidence>
<sequence>MSTFSLQAYNFFLLVSFFMLISNGWSLGVIPSHAKLINLQEKKAAIEEKGAKKDMGMELYPTGSALPDCSHACGSCFPCKRVTVSYKCLIAESCPVVYRKYSLLNTAVFAATEVQICSKETDINVYKHTTVYYFGGEAIHESSFYDTTTKAIISHTPFVMEALVVQQEGMEQAIKMLGNGIHGAQGFYCHIPCSMMSFQDGFALVTRDPLPCANGLLHKAFVPSGMNRPVDRTGHLDGRMTKLDSYKASFPDC</sequence>
<feature type="chain" id="PRO_5036462418" evidence="1">
    <location>
        <begin position="27"/>
        <end position="253"/>
    </location>
</feature>
<dbReference type="Proteomes" id="UP000257109">
    <property type="component" value="Unassembled WGS sequence"/>
</dbReference>